<reference evidence="9" key="1">
    <citation type="submission" date="2018-08" db="EMBL/GenBank/DDBJ databases">
        <authorList>
            <person name="Zhang J."/>
            <person name="Du Z.-J."/>
        </authorList>
    </citation>
    <scope>NUCLEOTIDE SEQUENCE [LARGE SCALE GENOMIC DNA]</scope>
    <source>
        <strain evidence="9">KCTC 52655</strain>
    </source>
</reference>
<dbReference type="OrthoDB" id="8538786at2"/>
<evidence type="ECO:0000313" key="8">
    <source>
        <dbReference type="EMBL" id="RDV29195.1"/>
    </source>
</evidence>
<keyword evidence="9" id="KW-1185">Reference proteome</keyword>
<dbReference type="AlphaFoldDB" id="A0A3D8MED7"/>
<dbReference type="GO" id="GO:0005886">
    <property type="term" value="C:plasma membrane"/>
    <property type="evidence" value="ECO:0007669"/>
    <property type="project" value="UniProtKB-SubCell"/>
</dbReference>
<feature type="transmembrane region" description="Helical" evidence="7">
    <location>
        <begin position="378"/>
        <end position="400"/>
    </location>
</feature>
<comment type="caution">
    <text evidence="8">The sequence shown here is derived from an EMBL/GenBank/DDBJ whole genome shotgun (WGS) entry which is preliminary data.</text>
</comment>
<evidence type="ECO:0000256" key="3">
    <source>
        <dbReference type="ARBA" id="ARBA00022475"/>
    </source>
</evidence>
<evidence type="ECO:0000256" key="2">
    <source>
        <dbReference type="ARBA" id="ARBA00007430"/>
    </source>
</evidence>
<feature type="transmembrane region" description="Helical" evidence="7">
    <location>
        <begin position="83"/>
        <end position="105"/>
    </location>
</feature>
<feature type="transmembrane region" description="Helical" evidence="7">
    <location>
        <begin position="321"/>
        <end position="341"/>
    </location>
</feature>
<evidence type="ECO:0000256" key="1">
    <source>
        <dbReference type="ARBA" id="ARBA00004651"/>
    </source>
</evidence>
<feature type="transmembrane region" description="Helical" evidence="7">
    <location>
        <begin position="45"/>
        <end position="62"/>
    </location>
</feature>
<feature type="transmembrane region" description="Helical" evidence="7">
    <location>
        <begin position="144"/>
        <end position="165"/>
    </location>
</feature>
<feature type="transmembrane region" description="Helical" evidence="7">
    <location>
        <begin position="117"/>
        <end position="137"/>
    </location>
</feature>
<keyword evidence="6 7" id="KW-0472">Membrane</keyword>
<dbReference type="Proteomes" id="UP000256561">
    <property type="component" value="Unassembled WGS sequence"/>
</dbReference>
<organism evidence="8 9">
    <name type="scientific">Alteromonas aestuariivivens</name>
    <dbReference type="NCBI Taxonomy" id="1938339"/>
    <lineage>
        <taxon>Bacteria</taxon>
        <taxon>Pseudomonadati</taxon>
        <taxon>Pseudomonadota</taxon>
        <taxon>Gammaproteobacteria</taxon>
        <taxon>Alteromonadales</taxon>
        <taxon>Alteromonadaceae</taxon>
        <taxon>Alteromonas/Salinimonas group</taxon>
        <taxon>Alteromonas</taxon>
    </lineage>
</organism>
<feature type="transmembrane region" description="Helical" evidence="7">
    <location>
        <begin position="412"/>
        <end position="433"/>
    </location>
</feature>
<dbReference type="InterPro" id="IPR050833">
    <property type="entry name" value="Poly_Biosynth_Transport"/>
</dbReference>
<keyword evidence="4 7" id="KW-0812">Transmembrane</keyword>
<evidence type="ECO:0000313" key="9">
    <source>
        <dbReference type="Proteomes" id="UP000256561"/>
    </source>
</evidence>
<protein>
    <recommendedName>
        <fullName evidence="10">Lipopolysaccharide biosynthesis protein</fullName>
    </recommendedName>
</protein>
<evidence type="ECO:0000256" key="4">
    <source>
        <dbReference type="ARBA" id="ARBA00022692"/>
    </source>
</evidence>
<name>A0A3D8MED7_9ALTE</name>
<comment type="subcellular location">
    <subcellularLocation>
        <location evidence="1">Cell membrane</location>
        <topology evidence="1">Multi-pass membrane protein</topology>
    </subcellularLocation>
</comment>
<feature type="transmembrane region" description="Helical" evidence="7">
    <location>
        <begin position="445"/>
        <end position="466"/>
    </location>
</feature>
<feature type="transmembrane region" description="Helical" evidence="7">
    <location>
        <begin position="171"/>
        <end position="192"/>
    </location>
</feature>
<dbReference type="EMBL" id="QRHA01000001">
    <property type="protein sequence ID" value="RDV29195.1"/>
    <property type="molecule type" value="Genomic_DNA"/>
</dbReference>
<comment type="similarity">
    <text evidence="2">Belongs to the polysaccharide synthase family.</text>
</comment>
<feature type="transmembrane region" description="Helical" evidence="7">
    <location>
        <begin position="283"/>
        <end position="301"/>
    </location>
</feature>
<dbReference type="PANTHER" id="PTHR30250">
    <property type="entry name" value="PST FAMILY PREDICTED COLANIC ACID TRANSPORTER"/>
    <property type="match status" value="1"/>
</dbReference>
<evidence type="ECO:0000256" key="6">
    <source>
        <dbReference type="ARBA" id="ARBA00023136"/>
    </source>
</evidence>
<dbReference type="Pfam" id="PF13440">
    <property type="entry name" value="Polysacc_synt_3"/>
    <property type="match status" value="1"/>
</dbReference>
<evidence type="ECO:0000256" key="7">
    <source>
        <dbReference type="SAM" id="Phobius"/>
    </source>
</evidence>
<keyword evidence="5 7" id="KW-1133">Transmembrane helix</keyword>
<gene>
    <name evidence="8" type="ORF">DXV75_01670</name>
</gene>
<evidence type="ECO:0008006" key="10">
    <source>
        <dbReference type="Google" id="ProtNLM"/>
    </source>
</evidence>
<dbReference type="PANTHER" id="PTHR30250:SF10">
    <property type="entry name" value="LIPOPOLYSACCHARIDE BIOSYNTHESIS PROTEIN WZXC"/>
    <property type="match status" value="1"/>
</dbReference>
<feature type="transmembrane region" description="Helical" evidence="7">
    <location>
        <begin position="353"/>
        <end position="372"/>
    </location>
</feature>
<proteinExistence type="inferred from homology"/>
<evidence type="ECO:0000256" key="5">
    <source>
        <dbReference type="ARBA" id="ARBA00022989"/>
    </source>
</evidence>
<accession>A0A3D8MED7</accession>
<keyword evidence="3" id="KW-1003">Cell membrane</keyword>
<sequence length="509" mass="56474">MFVPQLKKGLLASILSVAQSFIEKSVGLISTLVLARVLVPEDFGLVAMATIFFGFVSILGQTGGQHYLLRANDINDDMLNTSWTINLALKALIAAVTVVSAPHVADYFGDVRLTQILYFYAFTTVVSGLENPGLNLLRREQHLLPIVINNLCGKVLAVASAISIALIFESYWALVIGQFISILTKVTGSYFVHSHRPRFCLTNMREQFGFSIWLIAQASLGYGRTQLDTFLVASGFSQNQLGQYNVMKYIAFLPNILVLGPATEPLLRQLSSIKDSAEHFRTSLNVSTFTALLIAIPVAVFCYTKSEPLVELLLGNQWVEYAYLFSLFSLLIPAFVAFHQANRLMIIYGHTKYIFIYEIFAFTGIYSTLYLAGLDNLVLFTGIRVSLENVFSFSLLIVTVSAYTGPRNLFRMLLLFIPLILSALFSLEFMALLPDMPDSPVIIELILHGGAYALAYGLFSITYVLMLKKHIGEFSTLYNYAQKIAGALGNKASNKRFSDNRIQAGKQQG</sequence>